<dbReference type="EMBL" id="CP000083">
    <property type="protein sequence ID" value="AAZ28001.1"/>
    <property type="molecule type" value="Genomic_DNA"/>
</dbReference>
<name>Q48AA6_COLP3</name>
<proteinExistence type="predicted"/>
<dbReference type="Pfam" id="PF07277">
    <property type="entry name" value="SapC"/>
    <property type="match status" value="1"/>
</dbReference>
<dbReference type="HOGENOM" id="CLU_074824_1_1_6"/>
<evidence type="ECO:0000313" key="1">
    <source>
        <dbReference type="EMBL" id="AAZ28001.1"/>
    </source>
</evidence>
<dbReference type="RefSeq" id="WP_011041114.1">
    <property type="nucleotide sequence ID" value="NC_003910.7"/>
</dbReference>
<protein>
    <recommendedName>
        <fullName evidence="3">SapC family protein</fullName>
    </recommendedName>
</protein>
<evidence type="ECO:0000313" key="2">
    <source>
        <dbReference type="Proteomes" id="UP000000547"/>
    </source>
</evidence>
<sequence length="242" mass="26647">MAQLVAIDNKNHLNLKVDAAKAELHGAGLHLVPAVMAEFTSMAVQYPLVITKNADTGQFVVAAMLGFESGENLFWRGGQWQGLYLPLQIRRQPFFVGNPEQNSEQKVAGDYVVCFDSESPAIVSNDGQALFSEDGVDTEYFQQAKYCLAQLLEGELANKKLLEQLQSMELLQVMQMEVTFANQQSTTLNGLYTIDTEKLAALSAEKIASLHKAGLLQAIYTLITSLGQIHHLIDLKNKQLGC</sequence>
<dbReference type="STRING" id="167879.CPS_0240"/>
<gene>
    <name evidence="1" type="ordered locus">CPS_0240</name>
</gene>
<organism evidence="1 2">
    <name type="scientific">Colwellia psychrerythraea (strain 34H / ATCC BAA-681)</name>
    <name type="common">Vibrio psychroerythus</name>
    <dbReference type="NCBI Taxonomy" id="167879"/>
    <lineage>
        <taxon>Bacteria</taxon>
        <taxon>Pseudomonadati</taxon>
        <taxon>Pseudomonadota</taxon>
        <taxon>Gammaproteobacteria</taxon>
        <taxon>Alteromonadales</taxon>
        <taxon>Colwelliaceae</taxon>
        <taxon>Colwellia</taxon>
    </lineage>
</organism>
<dbReference type="InterPro" id="IPR010836">
    <property type="entry name" value="SapC"/>
</dbReference>
<dbReference type="AlphaFoldDB" id="Q48AA6"/>
<reference evidence="1" key="1">
    <citation type="journal article" date="2005" name="Proc. Natl. Acad. Sci. U.S.A.">
        <title>The psychrophilic lifestyle as revealed by the genome sequence of Colwellia psychrerythraea 34H through genomic and proteomic analyses.</title>
        <authorList>
            <person name="Methe B.A."/>
            <person name="Nelson K.E."/>
            <person name="Deming J.W."/>
            <person name="Momen B."/>
            <person name="Melamud E."/>
            <person name="Zhang X."/>
            <person name="Moult J."/>
            <person name="Madupu R."/>
            <person name="Nelson W.C."/>
            <person name="Dodson R.J."/>
            <person name="Brinkac L.M."/>
            <person name="Daugherty S.C."/>
            <person name="Durkin A.S."/>
            <person name="DeBoy R.T."/>
            <person name="Kolonay J.F."/>
            <person name="Sullivan S.A."/>
            <person name="Zhou L."/>
            <person name="Davidsen T.M."/>
            <person name="Wu M."/>
            <person name="Huston A.L."/>
            <person name="Lewis M."/>
            <person name="Weaver B."/>
            <person name="Weidman J.F."/>
            <person name="Khouri H."/>
            <person name="Utterback T.R."/>
            <person name="Feldblyum T.V."/>
            <person name="Fraser C.M."/>
        </authorList>
    </citation>
    <scope>NUCLEOTIDE SEQUENCE [LARGE SCALE GENOMIC DNA]</scope>
    <source>
        <strain evidence="1">34H</strain>
    </source>
</reference>
<dbReference type="KEGG" id="cps:CPS_0240"/>
<accession>Q48AA6</accession>
<dbReference type="Proteomes" id="UP000000547">
    <property type="component" value="Chromosome"/>
</dbReference>
<evidence type="ECO:0008006" key="3">
    <source>
        <dbReference type="Google" id="ProtNLM"/>
    </source>
</evidence>